<protein>
    <recommendedName>
        <fullName evidence="4">Bacteriocin-protection protein</fullName>
    </recommendedName>
</protein>
<dbReference type="Proteomes" id="UP000281343">
    <property type="component" value="Unassembled WGS sequence"/>
</dbReference>
<feature type="region of interest" description="Disordered" evidence="1">
    <location>
        <begin position="1"/>
        <end position="30"/>
    </location>
</feature>
<reference evidence="2 3" key="1">
    <citation type="submission" date="2018-10" db="EMBL/GenBank/DDBJ databases">
        <authorList>
            <person name="Jung H.S."/>
            <person name="Jeon C.O."/>
        </authorList>
    </citation>
    <scope>NUCLEOTIDE SEQUENCE [LARGE SCALE GENOMIC DNA]</scope>
    <source>
        <strain evidence="2 3">MA-7-27</strain>
    </source>
</reference>
<gene>
    <name evidence="2" type="ORF">D9R08_11695</name>
</gene>
<feature type="compositionally biased region" description="Basic and acidic residues" evidence="1">
    <location>
        <begin position="10"/>
        <end position="20"/>
    </location>
</feature>
<dbReference type="Pfam" id="PF13376">
    <property type="entry name" value="OmdA"/>
    <property type="match status" value="1"/>
</dbReference>
<name>A0A3L9Y448_9RHOB</name>
<accession>A0A3L9Y448</accession>
<dbReference type="AlphaFoldDB" id="A0A3L9Y448"/>
<dbReference type="EMBL" id="RCNT01000005">
    <property type="protein sequence ID" value="RMA42108.1"/>
    <property type="molecule type" value="Genomic_DNA"/>
</dbReference>
<organism evidence="2 3">
    <name type="scientific">Rhodophyticola porphyridii</name>
    <dbReference type="NCBI Taxonomy" id="1852017"/>
    <lineage>
        <taxon>Bacteria</taxon>
        <taxon>Pseudomonadati</taxon>
        <taxon>Pseudomonadota</taxon>
        <taxon>Alphaproteobacteria</taxon>
        <taxon>Rhodobacterales</taxon>
        <taxon>Roseobacteraceae</taxon>
        <taxon>Rhodophyticola</taxon>
    </lineage>
</organism>
<keyword evidence="3" id="KW-1185">Reference proteome</keyword>
<proteinExistence type="predicted"/>
<evidence type="ECO:0000313" key="2">
    <source>
        <dbReference type="EMBL" id="RMA42108.1"/>
    </source>
</evidence>
<evidence type="ECO:0008006" key="4">
    <source>
        <dbReference type="Google" id="ProtNLM"/>
    </source>
</evidence>
<evidence type="ECO:0000313" key="3">
    <source>
        <dbReference type="Proteomes" id="UP000281343"/>
    </source>
</evidence>
<evidence type="ECO:0000256" key="1">
    <source>
        <dbReference type="SAM" id="MobiDB-lite"/>
    </source>
</evidence>
<comment type="caution">
    <text evidence="2">The sequence shown here is derived from an EMBL/GenBank/DDBJ whole genome shotgun (WGS) entry which is preliminary data.</text>
</comment>
<sequence length="219" mass="24654">MRGRGRTGPRRIETRARRGDAGPAPVVRMTGPEDTPLVIVRSRAELRDWLAENHATARTAWLATYKKHHPDYLPWGQAVEELLCWGWVDAQVAALDADRMKHRVAPRNESSAWSAVNKEIVARMRAEGRMTPAGEAKIAAAEANGMWQFLDDVERLEVPDDLAEALGPLMPVWNGWPRSVKRGTLEWIKTAKTAPTRIRRVDEVVESARAGLRPSPFRR</sequence>